<evidence type="ECO:0000256" key="3">
    <source>
        <dbReference type="ARBA" id="ARBA00022989"/>
    </source>
</evidence>
<proteinExistence type="predicted"/>
<feature type="compositionally biased region" description="Basic residues" evidence="5">
    <location>
        <begin position="85"/>
        <end position="99"/>
    </location>
</feature>
<dbReference type="GO" id="GO:0016020">
    <property type="term" value="C:membrane"/>
    <property type="evidence" value="ECO:0007669"/>
    <property type="project" value="UniProtKB-SubCell"/>
</dbReference>
<dbReference type="InterPro" id="IPR058533">
    <property type="entry name" value="Cation_efflux_TM"/>
</dbReference>
<protein>
    <recommendedName>
        <fullName evidence="6">Cation efflux protein transmembrane domain-containing protein</fullName>
    </recommendedName>
</protein>
<reference evidence="7" key="1">
    <citation type="submission" date="2019-08" db="EMBL/GenBank/DDBJ databases">
        <authorList>
            <person name="Kucharzyk K."/>
            <person name="Murdoch R.W."/>
            <person name="Higgins S."/>
            <person name="Loffler F."/>
        </authorList>
    </citation>
    <scope>NUCLEOTIDE SEQUENCE</scope>
</reference>
<name>A0A645HEC3_9ZZZZ</name>
<dbReference type="SUPFAM" id="SSF161111">
    <property type="entry name" value="Cation efflux protein transmembrane domain-like"/>
    <property type="match status" value="1"/>
</dbReference>
<dbReference type="InterPro" id="IPR027469">
    <property type="entry name" value="Cation_efflux_TMD_sf"/>
</dbReference>
<keyword evidence="4" id="KW-0472">Membrane</keyword>
<dbReference type="GO" id="GO:0008324">
    <property type="term" value="F:monoatomic cation transmembrane transporter activity"/>
    <property type="evidence" value="ECO:0007669"/>
    <property type="project" value="InterPro"/>
</dbReference>
<sequence length="119" mass="13073">MNDKEQHRHNETHREHDHGHEDEHGHGHAHSHAPADASDGRLALSLLLNLGITLAEVAGGLLSNSLALLSDAVHNSGRQTERKFSSKRTLRSPKRRGTKRTGCCRTFRNISGNTSASLM</sequence>
<evidence type="ECO:0000256" key="5">
    <source>
        <dbReference type="SAM" id="MobiDB-lite"/>
    </source>
</evidence>
<feature type="domain" description="Cation efflux protein transmembrane" evidence="6">
    <location>
        <begin position="43"/>
        <end position="75"/>
    </location>
</feature>
<evidence type="ECO:0000259" key="6">
    <source>
        <dbReference type="Pfam" id="PF01545"/>
    </source>
</evidence>
<feature type="region of interest" description="Disordered" evidence="5">
    <location>
        <begin position="75"/>
        <end position="101"/>
    </location>
</feature>
<keyword evidence="2" id="KW-0812">Transmembrane</keyword>
<dbReference type="Gene3D" id="1.20.1510.10">
    <property type="entry name" value="Cation efflux protein transmembrane domain"/>
    <property type="match status" value="1"/>
</dbReference>
<evidence type="ECO:0000256" key="1">
    <source>
        <dbReference type="ARBA" id="ARBA00004141"/>
    </source>
</evidence>
<keyword evidence="3" id="KW-1133">Transmembrane helix</keyword>
<dbReference type="Pfam" id="PF01545">
    <property type="entry name" value="Cation_efflux"/>
    <property type="match status" value="1"/>
</dbReference>
<comment type="subcellular location">
    <subcellularLocation>
        <location evidence="1">Membrane</location>
        <topology evidence="1">Multi-pass membrane protein</topology>
    </subcellularLocation>
</comment>
<accession>A0A645HEC3</accession>
<evidence type="ECO:0000256" key="4">
    <source>
        <dbReference type="ARBA" id="ARBA00023136"/>
    </source>
</evidence>
<comment type="caution">
    <text evidence="7">The sequence shown here is derived from an EMBL/GenBank/DDBJ whole genome shotgun (WGS) entry which is preliminary data.</text>
</comment>
<evidence type="ECO:0000313" key="7">
    <source>
        <dbReference type="EMBL" id="MPN36712.1"/>
    </source>
</evidence>
<dbReference type="AlphaFoldDB" id="A0A645HEC3"/>
<evidence type="ECO:0000256" key="2">
    <source>
        <dbReference type="ARBA" id="ARBA00022692"/>
    </source>
</evidence>
<dbReference type="EMBL" id="VSSQ01090996">
    <property type="protein sequence ID" value="MPN36712.1"/>
    <property type="molecule type" value="Genomic_DNA"/>
</dbReference>
<feature type="region of interest" description="Disordered" evidence="5">
    <location>
        <begin position="1"/>
        <end position="36"/>
    </location>
</feature>
<organism evidence="7">
    <name type="scientific">bioreactor metagenome</name>
    <dbReference type="NCBI Taxonomy" id="1076179"/>
    <lineage>
        <taxon>unclassified sequences</taxon>
        <taxon>metagenomes</taxon>
        <taxon>ecological metagenomes</taxon>
    </lineage>
</organism>
<gene>
    <name evidence="7" type="ORF">SDC9_184222</name>
</gene>
<feature type="compositionally biased region" description="Basic and acidic residues" evidence="5">
    <location>
        <begin position="1"/>
        <end position="26"/>
    </location>
</feature>